<proteinExistence type="predicted"/>
<dbReference type="PANTHER" id="PTHR36619">
    <property type="entry name" value="OS04G0208900 PROTEIN"/>
    <property type="match status" value="1"/>
</dbReference>
<protein>
    <submittedName>
        <fullName evidence="2">Uncharacterized protein</fullName>
    </submittedName>
</protein>
<feature type="chain" id="PRO_5032332580" evidence="1">
    <location>
        <begin position="25"/>
        <end position="107"/>
    </location>
</feature>
<keyword evidence="3" id="KW-1185">Reference proteome</keyword>
<dbReference type="AlphaFoldDB" id="A0A835HA69"/>
<evidence type="ECO:0000313" key="2">
    <source>
        <dbReference type="EMBL" id="KAF9596146.1"/>
    </source>
</evidence>
<dbReference type="OrthoDB" id="1052227at2759"/>
<accession>A0A835HA69</accession>
<keyword evidence="1" id="KW-0732">Signal</keyword>
<dbReference type="PANTHER" id="PTHR36619:SF2">
    <property type="entry name" value="OS04G0208900 PROTEIN"/>
    <property type="match status" value="1"/>
</dbReference>
<dbReference type="EMBL" id="JADFTS010000007">
    <property type="protein sequence ID" value="KAF9596146.1"/>
    <property type="molecule type" value="Genomic_DNA"/>
</dbReference>
<dbReference type="Proteomes" id="UP000631114">
    <property type="component" value="Unassembled WGS sequence"/>
</dbReference>
<sequence>MYAKTVTYMSLFLLFLFLSPADNALVGFSSSTKVAEATRLLRSESSQDYATMNPEESNSKQKVHFGGRVVENCLPKGVRHSSAPSHYANYHALGSTMCDCNGEPCKP</sequence>
<comment type="caution">
    <text evidence="2">The sequence shown here is derived from an EMBL/GenBank/DDBJ whole genome shotgun (WGS) entry which is preliminary data.</text>
</comment>
<gene>
    <name evidence="2" type="ORF">IFM89_007464</name>
</gene>
<organism evidence="2 3">
    <name type="scientific">Coptis chinensis</name>
    <dbReference type="NCBI Taxonomy" id="261450"/>
    <lineage>
        <taxon>Eukaryota</taxon>
        <taxon>Viridiplantae</taxon>
        <taxon>Streptophyta</taxon>
        <taxon>Embryophyta</taxon>
        <taxon>Tracheophyta</taxon>
        <taxon>Spermatophyta</taxon>
        <taxon>Magnoliopsida</taxon>
        <taxon>Ranunculales</taxon>
        <taxon>Ranunculaceae</taxon>
        <taxon>Coptidoideae</taxon>
        <taxon>Coptis</taxon>
    </lineage>
</organism>
<name>A0A835HA69_9MAGN</name>
<feature type="signal peptide" evidence="1">
    <location>
        <begin position="1"/>
        <end position="24"/>
    </location>
</feature>
<evidence type="ECO:0000256" key="1">
    <source>
        <dbReference type="SAM" id="SignalP"/>
    </source>
</evidence>
<reference evidence="2 3" key="1">
    <citation type="submission" date="2020-10" db="EMBL/GenBank/DDBJ databases">
        <title>The Coptis chinensis genome and diversification of protoberbering-type alkaloids.</title>
        <authorList>
            <person name="Wang B."/>
            <person name="Shu S."/>
            <person name="Song C."/>
            <person name="Liu Y."/>
        </authorList>
    </citation>
    <scope>NUCLEOTIDE SEQUENCE [LARGE SCALE GENOMIC DNA]</scope>
    <source>
        <strain evidence="2">HL-2020</strain>
        <tissue evidence="2">Leaf</tissue>
    </source>
</reference>
<evidence type="ECO:0000313" key="3">
    <source>
        <dbReference type="Proteomes" id="UP000631114"/>
    </source>
</evidence>